<dbReference type="NCBIfam" id="TIGR00628">
    <property type="entry name" value="ung"/>
    <property type="match status" value="1"/>
</dbReference>
<dbReference type="InterPro" id="IPR002043">
    <property type="entry name" value="UDG_fam1"/>
</dbReference>
<dbReference type="InterPro" id="IPR036895">
    <property type="entry name" value="Uracil-DNA_glycosylase-like_sf"/>
</dbReference>
<evidence type="ECO:0000313" key="12">
    <source>
        <dbReference type="EMBL" id="VEU80248.1"/>
    </source>
</evidence>
<dbReference type="AlphaFoldDB" id="A0A449BCU7"/>
<dbReference type="NCBIfam" id="NF003588">
    <property type="entry name" value="PRK05254.1-1"/>
    <property type="match status" value="1"/>
</dbReference>
<dbReference type="EC" id="3.2.2.27" evidence="4 8"/>
<dbReference type="PANTHER" id="PTHR11264">
    <property type="entry name" value="URACIL-DNA GLYCOSYLASE"/>
    <property type="match status" value="1"/>
</dbReference>
<dbReference type="NCBIfam" id="NF003589">
    <property type="entry name" value="PRK05254.1-2"/>
    <property type="match status" value="1"/>
</dbReference>
<keyword evidence="8" id="KW-0963">Cytoplasm</keyword>
<dbReference type="Gene3D" id="3.40.470.10">
    <property type="entry name" value="Uracil-DNA glycosylase-like domain"/>
    <property type="match status" value="1"/>
</dbReference>
<feature type="domain" description="Uracil-DNA glycosylase-like" evidence="11">
    <location>
        <begin position="43"/>
        <end position="202"/>
    </location>
</feature>
<keyword evidence="5 8" id="KW-0227">DNA damage</keyword>
<dbReference type="EMBL" id="LR215048">
    <property type="protein sequence ID" value="VEU80248.1"/>
    <property type="molecule type" value="Genomic_DNA"/>
</dbReference>
<dbReference type="InterPro" id="IPR005122">
    <property type="entry name" value="Uracil-DNA_glycosylase-like"/>
</dbReference>
<evidence type="ECO:0000256" key="2">
    <source>
        <dbReference type="ARBA" id="ARBA00002631"/>
    </source>
</evidence>
<dbReference type="CDD" id="cd10027">
    <property type="entry name" value="UDG-F1-like"/>
    <property type="match status" value="1"/>
</dbReference>
<dbReference type="GO" id="GO:0097510">
    <property type="term" value="P:base-excision repair, AP site formation via deaminated base removal"/>
    <property type="evidence" value="ECO:0007669"/>
    <property type="project" value="TreeGrafter"/>
</dbReference>
<evidence type="ECO:0000256" key="10">
    <source>
        <dbReference type="RuleBase" id="RU003780"/>
    </source>
</evidence>
<evidence type="ECO:0000256" key="8">
    <source>
        <dbReference type="HAMAP-Rule" id="MF_00148"/>
    </source>
</evidence>
<evidence type="ECO:0000313" key="13">
    <source>
        <dbReference type="Proteomes" id="UP000289841"/>
    </source>
</evidence>
<feature type="active site" description="Proton acceptor" evidence="8 9">
    <location>
        <position position="58"/>
    </location>
</feature>
<gene>
    <name evidence="8 12" type="primary">ung</name>
    <name evidence="12" type="ORF">NCTC10138_00607</name>
</gene>
<sequence length="214" mass="24797">MWNEIITNESIKEYYKKLIQKVSEERKTKTIYPTTENVFKAFELTPFEKIKVVILGQDPYHGELQAHGLAFSSLDKKTPKSLLNIKKEIKDDLGLEITQNNDLTNWAKQGVLLLNTILTVEEGKPLSHKNFGWEEFTLNIFKEICRIDSPLVFILWGNNAKEYQRYIYNDKHLVLTSVHPSPLSANRGFFGSKPFSKTNKYLQKNNIGVIDFKI</sequence>
<evidence type="ECO:0000256" key="6">
    <source>
        <dbReference type="ARBA" id="ARBA00022801"/>
    </source>
</evidence>
<dbReference type="OrthoDB" id="9804372at2"/>
<dbReference type="RefSeq" id="WP_026390888.1">
    <property type="nucleotide sequence ID" value="NZ_LR215048.1"/>
</dbReference>
<dbReference type="Pfam" id="PF03167">
    <property type="entry name" value="UDG"/>
    <property type="match status" value="1"/>
</dbReference>
<dbReference type="HAMAP" id="MF_00148">
    <property type="entry name" value="UDG"/>
    <property type="match status" value="1"/>
</dbReference>
<keyword evidence="13" id="KW-1185">Reference proteome</keyword>
<reference evidence="12 13" key="1">
    <citation type="submission" date="2019-01" db="EMBL/GenBank/DDBJ databases">
        <authorList>
            <consortium name="Pathogen Informatics"/>
        </authorList>
    </citation>
    <scope>NUCLEOTIDE SEQUENCE [LARGE SCALE GENOMIC DNA]</scope>
    <source>
        <strain evidence="12 13">NCTC10138</strain>
    </source>
</reference>
<dbReference type="SMART" id="SM00987">
    <property type="entry name" value="UreE_C"/>
    <property type="match status" value="1"/>
</dbReference>
<dbReference type="InterPro" id="IPR018085">
    <property type="entry name" value="Ura-DNA_Glyclase_AS"/>
</dbReference>
<dbReference type="STRING" id="1278311.GCA_000428705_01454"/>
<dbReference type="Proteomes" id="UP000289841">
    <property type="component" value="Chromosome"/>
</dbReference>
<dbReference type="GO" id="GO:0005737">
    <property type="term" value="C:cytoplasm"/>
    <property type="evidence" value="ECO:0007669"/>
    <property type="project" value="UniProtKB-SubCell"/>
</dbReference>
<name>A0A449BCU7_HAPAX</name>
<dbReference type="NCBIfam" id="NF003592">
    <property type="entry name" value="PRK05254.1-5"/>
    <property type="match status" value="1"/>
</dbReference>
<dbReference type="PROSITE" id="PS00130">
    <property type="entry name" value="U_DNA_GLYCOSYLASE"/>
    <property type="match status" value="1"/>
</dbReference>
<comment type="subcellular location">
    <subcellularLocation>
        <location evidence="8">Cytoplasm</location>
    </subcellularLocation>
</comment>
<protein>
    <recommendedName>
        <fullName evidence="4 8">Uracil-DNA glycosylase</fullName>
        <shortName evidence="8">UDG</shortName>
        <ecNumber evidence="4 8">3.2.2.27</ecNumber>
    </recommendedName>
</protein>
<proteinExistence type="inferred from homology"/>
<dbReference type="PANTHER" id="PTHR11264:SF0">
    <property type="entry name" value="URACIL-DNA GLYCOSYLASE"/>
    <property type="match status" value="1"/>
</dbReference>
<dbReference type="SMART" id="SM00986">
    <property type="entry name" value="UDG"/>
    <property type="match status" value="1"/>
</dbReference>
<comment type="similarity">
    <text evidence="3 8 10">Belongs to the uracil-DNA glycosylase (UDG) superfamily. UNG family.</text>
</comment>
<keyword evidence="12" id="KW-0326">Glycosidase</keyword>
<evidence type="ECO:0000256" key="3">
    <source>
        <dbReference type="ARBA" id="ARBA00008184"/>
    </source>
</evidence>
<dbReference type="GO" id="GO:0004844">
    <property type="term" value="F:uracil DNA N-glycosylase activity"/>
    <property type="evidence" value="ECO:0007669"/>
    <property type="project" value="UniProtKB-UniRule"/>
</dbReference>
<dbReference type="KEGG" id="aaxa:NCTC10138_00607"/>
<evidence type="ECO:0000256" key="9">
    <source>
        <dbReference type="PROSITE-ProRule" id="PRU10072"/>
    </source>
</evidence>
<keyword evidence="7 8" id="KW-0234">DNA repair</keyword>
<keyword evidence="6 8" id="KW-0378">Hydrolase</keyword>
<accession>A0A449BCU7</accession>
<comment type="catalytic activity">
    <reaction evidence="1 8 10">
        <text>Hydrolyzes single-stranded DNA or mismatched double-stranded DNA and polynucleotides, releasing free uracil.</text>
        <dbReference type="EC" id="3.2.2.27"/>
    </reaction>
</comment>
<evidence type="ECO:0000256" key="7">
    <source>
        <dbReference type="ARBA" id="ARBA00023204"/>
    </source>
</evidence>
<evidence type="ECO:0000259" key="11">
    <source>
        <dbReference type="SMART" id="SM00986"/>
    </source>
</evidence>
<organism evidence="12 13">
    <name type="scientific">Haploplasma axanthum</name>
    <name type="common">Acholeplasma axanthum</name>
    <dbReference type="NCBI Taxonomy" id="29552"/>
    <lineage>
        <taxon>Bacteria</taxon>
        <taxon>Bacillati</taxon>
        <taxon>Mycoplasmatota</taxon>
        <taxon>Mollicutes</taxon>
        <taxon>Acholeplasmatales</taxon>
        <taxon>Acholeplasmataceae</taxon>
        <taxon>Haploplasma</taxon>
    </lineage>
</organism>
<dbReference type="SUPFAM" id="SSF52141">
    <property type="entry name" value="Uracil-DNA glycosylase-like"/>
    <property type="match status" value="1"/>
</dbReference>
<evidence type="ECO:0000256" key="5">
    <source>
        <dbReference type="ARBA" id="ARBA00022763"/>
    </source>
</evidence>
<evidence type="ECO:0000256" key="1">
    <source>
        <dbReference type="ARBA" id="ARBA00001400"/>
    </source>
</evidence>
<comment type="function">
    <text evidence="2 8 10">Excises uracil residues from the DNA which can arise as a result of misincorporation of dUMP residues by DNA polymerase or due to deamination of cytosine.</text>
</comment>
<evidence type="ECO:0000256" key="4">
    <source>
        <dbReference type="ARBA" id="ARBA00012030"/>
    </source>
</evidence>